<protein>
    <recommendedName>
        <fullName evidence="3">BTB domain-containing protein</fullName>
    </recommendedName>
</protein>
<comment type="caution">
    <text evidence="1">The sequence shown here is derived from an EMBL/GenBank/DDBJ whole genome shotgun (WGS) entry which is preliminary data.</text>
</comment>
<organism evidence="1 2">
    <name type="scientific">Pseudomassariella vexata</name>
    <dbReference type="NCBI Taxonomy" id="1141098"/>
    <lineage>
        <taxon>Eukaryota</taxon>
        <taxon>Fungi</taxon>
        <taxon>Dikarya</taxon>
        <taxon>Ascomycota</taxon>
        <taxon>Pezizomycotina</taxon>
        <taxon>Sordariomycetes</taxon>
        <taxon>Xylariomycetidae</taxon>
        <taxon>Amphisphaeriales</taxon>
        <taxon>Pseudomassariaceae</taxon>
        <taxon>Pseudomassariella</taxon>
    </lineage>
</organism>
<dbReference type="RefSeq" id="XP_040711982.1">
    <property type="nucleotide sequence ID" value="XM_040865553.1"/>
</dbReference>
<name>A0A1Y2DJ59_9PEZI</name>
<evidence type="ECO:0008006" key="3">
    <source>
        <dbReference type="Google" id="ProtNLM"/>
    </source>
</evidence>
<dbReference type="GeneID" id="63781765"/>
<evidence type="ECO:0000313" key="1">
    <source>
        <dbReference type="EMBL" id="ORY59288.1"/>
    </source>
</evidence>
<dbReference type="EMBL" id="MCFJ01000014">
    <property type="protein sequence ID" value="ORY59288.1"/>
    <property type="molecule type" value="Genomic_DNA"/>
</dbReference>
<accession>A0A1Y2DJ59</accession>
<sequence>MAGWTTTTELTDLFALCATDPTPCPFTGPHTPQPASRKIVLDPDGDLLLQVGESGCASATGEHDLVTPVVFVSCSKSLSRASAVWKRLLYGGFAESRGAGSGNWEVQLPDDNIKAMTMVLAIIHGRFELLPPVDGSIGLEDLYQLTVLTDKYDLTRLLRPWARSWLQNSQKNKTATLGATPSERRIWIAWELGDRQLFQAALEDLVLNSSAHARDQHLSSIGRNELFSNSLEPLGVQDHIKSNRLNAITTLLDLYQTALTKLLAKTPATREPYGYHPIVPAKACVAKIDPWRQYEQRQCDLIMLGSLIESLSWSGLWPLPAASCFQESLLDLASKLKSLKCESFREVGDGGSRHSNCHPMPDGAQQIDAILASIRTQPTDDQLRHLETQAKKSGLRV</sequence>
<evidence type="ECO:0000313" key="2">
    <source>
        <dbReference type="Proteomes" id="UP000193689"/>
    </source>
</evidence>
<reference evidence="1 2" key="1">
    <citation type="submission" date="2016-07" db="EMBL/GenBank/DDBJ databases">
        <title>Pervasive Adenine N6-methylation of Active Genes in Fungi.</title>
        <authorList>
            <consortium name="DOE Joint Genome Institute"/>
            <person name="Mondo S.J."/>
            <person name="Dannebaum R.O."/>
            <person name="Kuo R.C."/>
            <person name="Labutti K."/>
            <person name="Haridas S."/>
            <person name="Kuo A."/>
            <person name="Salamov A."/>
            <person name="Ahrendt S.R."/>
            <person name="Lipzen A."/>
            <person name="Sullivan W."/>
            <person name="Andreopoulos W.B."/>
            <person name="Clum A."/>
            <person name="Lindquist E."/>
            <person name="Daum C."/>
            <person name="Ramamoorthy G.K."/>
            <person name="Gryganskyi A."/>
            <person name="Culley D."/>
            <person name="Magnuson J.K."/>
            <person name="James T.Y."/>
            <person name="O'Malley M.A."/>
            <person name="Stajich J.E."/>
            <person name="Spatafora J.W."/>
            <person name="Visel A."/>
            <person name="Grigoriev I.V."/>
        </authorList>
    </citation>
    <scope>NUCLEOTIDE SEQUENCE [LARGE SCALE GENOMIC DNA]</scope>
    <source>
        <strain evidence="1 2">CBS 129021</strain>
    </source>
</reference>
<dbReference type="InParanoid" id="A0A1Y2DJ59"/>
<dbReference type="STRING" id="1141098.A0A1Y2DJ59"/>
<proteinExistence type="predicted"/>
<dbReference type="OrthoDB" id="5275938at2759"/>
<dbReference type="Proteomes" id="UP000193689">
    <property type="component" value="Unassembled WGS sequence"/>
</dbReference>
<gene>
    <name evidence="1" type="ORF">BCR38DRAFT_67666</name>
</gene>
<keyword evidence="2" id="KW-1185">Reference proteome</keyword>
<dbReference type="AlphaFoldDB" id="A0A1Y2DJ59"/>